<reference evidence="2 3" key="1">
    <citation type="journal article" date="2019" name="Sci. Rep.">
        <title>Orb-weaving spider Araneus ventricosus genome elucidates the spidroin gene catalogue.</title>
        <authorList>
            <person name="Kono N."/>
            <person name="Nakamura H."/>
            <person name="Ohtoshi R."/>
            <person name="Moran D.A.P."/>
            <person name="Shinohara A."/>
            <person name="Yoshida Y."/>
            <person name="Fujiwara M."/>
            <person name="Mori M."/>
            <person name="Tomita M."/>
            <person name="Arakawa K."/>
        </authorList>
    </citation>
    <scope>NUCLEOTIDE SEQUENCE [LARGE SCALE GENOMIC DNA]</scope>
</reference>
<keyword evidence="1" id="KW-0472">Membrane</keyword>
<dbReference type="Proteomes" id="UP000499080">
    <property type="component" value="Unassembled WGS sequence"/>
</dbReference>
<accession>A0A4Y2WLE3</accession>
<feature type="transmembrane region" description="Helical" evidence="1">
    <location>
        <begin position="12"/>
        <end position="31"/>
    </location>
</feature>
<evidence type="ECO:0000313" key="3">
    <source>
        <dbReference type="Proteomes" id="UP000499080"/>
    </source>
</evidence>
<keyword evidence="1" id="KW-1133">Transmembrane helix</keyword>
<keyword evidence="3" id="KW-1185">Reference proteome</keyword>
<proteinExistence type="predicted"/>
<evidence type="ECO:0000256" key="1">
    <source>
        <dbReference type="SAM" id="Phobius"/>
    </source>
</evidence>
<gene>
    <name evidence="2" type="ORF">AVEN_202703_1</name>
</gene>
<dbReference type="EMBL" id="BGPR01061495">
    <property type="protein sequence ID" value="GBO37142.1"/>
    <property type="molecule type" value="Genomic_DNA"/>
</dbReference>
<protein>
    <submittedName>
        <fullName evidence="2">Uncharacterized protein</fullName>
    </submittedName>
</protein>
<comment type="caution">
    <text evidence="2">The sequence shown here is derived from an EMBL/GenBank/DDBJ whole genome shotgun (WGS) entry which is preliminary data.</text>
</comment>
<name>A0A4Y2WLE3_ARAVE</name>
<dbReference type="AlphaFoldDB" id="A0A4Y2WLE3"/>
<organism evidence="2 3">
    <name type="scientific">Araneus ventricosus</name>
    <name type="common">Orbweaver spider</name>
    <name type="synonym">Epeira ventricosa</name>
    <dbReference type="NCBI Taxonomy" id="182803"/>
    <lineage>
        <taxon>Eukaryota</taxon>
        <taxon>Metazoa</taxon>
        <taxon>Ecdysozoa</taxon>
        <taxon>Arthropoda</taxon>
        <taxon>Chelicerata</taxon>
        <taxon>Arachnida</taxon>
        <taxon>Araneae</taxon>
        <taxon>Araneomorphae</taxon>
        <taxon>Entelegynae</taxon>
        <taxon>Araneoidea</taxon>
        <taxon>Araneidae</taxon>
        <taxon>Araneus</taxon>
    </lineage>
</organism>
<keyword evidence="1" id="KW-0812">Transmembrane</keyword>
<sequence>MESRTTLESPMFGAFKLLNLMTFLFFVVFSYSTCSSPQPDQVQESARPQKITNQRRTFKEVPLLQLHTIPPTSYYSASSWRVVVPLGGMGDVRLEFFLLAGSPKA</sequence>
<evidence type="ECO:0000313" key="2">
    <source>
        <dbReference type="EMBL" id="GBO37142.1"/>
    </source>
</evidence>